<feature type="region of interest" description="Disordered" evidence="1">
    <location>
        <begin position="204"/>
        <end position="240"/>
    </location>
</feature>
<sequence>MTKTMLSLLLALPLAAQAPASKTPTPVAVEPTVGVAMDGTYQWVPAQFIGAAEAMPEETFDFAPTQGEFKGVKTFAQQVKHVSAVNFFLAAQILGEKPPAEVGNPEMGPDSLKTKAEIVKYMKDSFAYARKAIQSITAQNGGRSVKNPFGQGPDLTPIGMATLLSFHGMDHYGQMVEYLRMNGIVPPPAARSPCPEVFDHLHAREENDSRMGDRVRLISPGHPRRPVSARAGRSSDQLRR</sequence>
<dbReference type="Pfam" id="PF12867">
    <property type="entry name" value="DinB_2"/>
    <property type="match status" value="1"/>
</dbReference>
<proteinExistence type="predicted"/>
<feature type="signal peptide" evidence="2">
    <location>
        <begin position="1"/>
        <end position="18"/>
    </location>
</feature>
<dbReference type="InterPro" id="IPR034660">
    <property type="entry name" value="DinB/YfiT-like"/>
</dbReference>
<evidence type="ECO:0000256" key="2">
    <source>
        <dbReference type="SAM" id="SignalP"/>
    </source>
</evidence>
<dbReference type="SUPFAM" id="SSF109854">
    <property type="entry name" value="DinB/YfiT-like putative metalloenzymes"/>
    <property type="match status" value="1"/>
</dbReference>
<evidence type="ECO:0000259" key="3">
    <source>
        <dbReference type="Pfam" id="PF12867"/>
    </source>
</evidence>
<feature type="chain" id="PRO_5039424996" evidence="2">
    <location>
        <begin position="19"/>
        <end position="240"/>
    </location>
</feature>
<dbReference type="AlphaFoldDB" id="A0A9D7SF27"/>
<reference evidence="4" key="1">
    <citation type="submission" date="2020-10" db="EMBL/GenBank/DDBJ databases">
        <title>Connecting structure to function with the recovery of over 1000 high-quality activated sludge metagenome-assembled genomes encoding full-length rRNA genes using long-read sequencing.</title>
        <authorList>
            <person name="Singleton C.M."/>
            <person name="Petriglieri F."/>
            <person name="Kristensen J.M."/>
            <person name="Kirkegaard R.H."/>
            <person name="Michaelsen T.Y."/>
            <person name="Andersen M.H."/>
            <person name="Karst S.M."/>
            <person name="Dueholm M.S."/>
            <person name="Nielsen P.H."/>
            <person name="Albertsen M."/>
        </authorList>
    </citation>
    <scope>NUCLEOTIDE SEQUENCE</scope>
    <source>
        <strain evidence="4">Skiv_18-Q3-R9-52_MAXAC.067</strain>
    </source>
</reference>
<feature type="domain" description="DinB-like" evidence="3">
    <location>
        <begin position="42"/>
        <end position="175"/>
    </location>
</feature>
<organism evidence="4 5">
    <name type="scientific">Candidatus Geothrix skivensis</name>
    <dbReference type="NCBI Taxonomy" id="2954439"/>
    <lineage>
        <taxon>Bacteria</taxon>
        <taxon>Pseudomonadati</taxon>
        <taxon>Acidobacteriota</taxon>
        <taxon>Holophagae</taxon>
        <taxon>Holophagales</taxon>
        <taxon>Holophagaceae</taxon>
        <taxon>Geothrix</taxon>
    </lineage>
</organism>
<evidence type="ECO:0000313" key="4">
    <source>
        <dbReference type="EMBL" id="MBK9795342.1"/>
    </source>
</evidence>
<gene>
    <name evidence="4" type="ORF">IPP58_02385</name>
</gene>
<evidence type="ECO:0000256" key="1">
    <source>
        <dbReference type="SAM" id="MobiDB-lite"/>
    </source>
</evidence>
<feature type="compositionally biased region" description="Basic and acidic residues" evidence="1">
    <location>
        <begin position="204"/>
        <end position="216"/>
    </location>
</feature>
<dbReference type="Proteomes" id="UP000886657">
    <property type="component" value="Unassembled WGS sequence"/>
</dbReference>
<name>A0A9D7SF27_9BACT</name>
<dbReference type="InterPro" id="IPR024775">
    <property type="entry name" value="DinB-like"/>
</dbReference>
<protein>
    <submittedName>
        <fullName evidence="4">DinB family protein</fullName>
    </submittedName>
</protein>
<keyword evidence="2" id="KW-0732">Signal</keyword>
<dbReference type="EMBL" id="JADKIO010000005">
    <property type="protein sequence ID" value="MBK9795342.1"/>
    <property type="molecule type" value="Genomic_DNA"/>
</dbReference>
<comment type="caution">
    <text evidence="4">The sequence shown here is derived from an EMBL/GenBank/DDBJ whole genome shotgun (WGS) entry which is preliminary data.</text>
</comment>
<dbReference type="Gene3D" id="1.20.120.450">
    <property type="entry name" value="dinb family like domain"/>
    <property type="match status" value="1"/>
</dbReference>
<accession>A0A9D7SF27</accession>
<evidence type="ECO:0000313" key="5">
    <source>
        <dbReference type="Proteomes" id="UP000886657"/>
    </source>
</evidence>